<dbReference type="Pfam" id="PF25231">
    <property type="entry name" value="DUF7847"/>
    <property type="match status" value="1"/>
</dbReference>
<sequence>MPPPPPPPPRPGAIPLAPLSVSDLLGGAFTTMGRYWKQLIGAAAAVYGVAALLLGGALAVAYPVVADPLHRAVGLAPGEEAADADVRSLVISSLCVWAFVMVVMFLAATLVQAVCAVLVQESVLGRPTTFRAVGRQALARLPSVIGAVLFTWLVAFAPMALCGLGAIAALIVHTGSSDSGAVWLAPLAFLCAFLLAPLATWLWVRYSLAPAVAVVEGAGASTALRRSTALVRGSWWRVFGVALLAFLTAGVTGTCAQWGLSMMGMAAGVLGSTGIGPDPSVLQIVAAMSGYVAMLILGQVVLQFFTTTFPQLVLSLVYVDQRIRRENLAPALARAAAPAPPALTR</sequence>
<evidence type="ECO:0000259" key="2">
    <source>
        <dbReference type="Pfam" id="PF25231"/>
    </source>
</evidence>
<feature type="transmembrane region" description="Helical" evidence="1">
    <location>
        <begin position="235"/>
        <end position="260"/>
    </location>
</feature>
<keyword evidence="4" id="KW-1185">Reference proteome</keyword>
<dbReference type="EMBL" id="MVFC01000026">
    <property type="protein sequence ID" value="OON74735.1"/>
    <property type="molecule type" value="Genomic_DNA"/>
</dbReference>
<feature type="transmembrane region" description="Helical" evidence="1">
    <location>
        <begin position="141"/>
        <end position="171"/>
    </location>
</feature>
<comment type="caution">
    <text evidence="3">The sequence shown here is derived from an EMBL/GenBank/DDBJ whole genome shotgun (WGS) entry which is preliminary data.</text>
</comment>
<dbReference type="Proteomes" id="UP000190539">
    <property type="component" value="Unassembled WGS sequence"/>
</dbReference>
<keyword evidence="1" id="KW-1133">Transmembrane helix</keyword>
<feature type="transmembrane region" description="Helical" evidence="1">
    <location>
        <begin position="280"/>
        <end position="302"/>
    </location>
</feature>
<keyword evidence="1" id="KW-0812">Transmembrane</keyword>
<accession>A0A1V4A3E6</accession>
<dbReference type="STRING" id="83656.B1H18_24870"/>
<reference evidence="3 4" key="1">
    <citation type="submission" date="2017-02" db="EMBL/GenBank/DDBJ databases">
        <title>Draft Genome Sequence of Streptomyces tsukubaensis F601, a Producer of the immunosuppressant tacrolimus FK506.</title>
        <authorList>
            <person name="Zong G."/>
            <person name="Zhong C."/>
            <person name="Fu J."/>
            <person name="Qin R."/>
            <person name="Cao G."/>
        </authorList>
    </citation>
    <scope>NUCLEOTIDE SEQUENCE [LARGE SCALE GENOMIC DNA]</scope>
    <source>
        <strain evidence="3 4">F601</strain>
    </source>
</reference>
<evidence type="ECO:0000256" key="1">
    <source>
        <dbReference type="SAM" id="Phobius"/>
    </source>
</evidence>
<dbReference type="AlphaFoldDB" id="A0A1V4A3E6"/>
<gene>
    <name evidence="3" type="ORF">B1H18_24870</name>
</gene>
<name>A0A1V4A3E6_9ACTN</name>
<feature type="transmembrane region" description="Helical" evidence="1">
    <location>
        <begin position="96"/>
        <end position="120"/>
    </location>
</feature>
<dbReference type="InterPro" id="IPR057169">
    <property type="entry name" value="DUF7847"/>
</dbReference>
<evidence type="ECO:0000313" key="3">
    <source>
        <dbReference type="EMBL" id="OON74735.1"/>
    </source>
</evidence>
<proteinExistence type="predicted"/>
<organism evidence="3 4">
    <name type="scientific">Streptomyces tsukubensis</name>
    <dbReference type="NCBI Taxonomy" id="83656"/>
    <lineage>
        <taxon>Bacteria</taxon>
        <taxon>Bacillati</taxon>
        <taxon>Actinomycetota</taxon>
        <taxon>Actinomycetes</taxon>
        <taxon>Kitasatosporales</taxon>
        <taxon>Streptomycetaceae</taxon>
        <taxon>Streptomyces</taxon>
    </lineage>
</organism>
<feature type="transmembrane region" description="Helical" evidence="1">
    <location>
        <begin position="183"/>
        <end position="204"/>
    </location>
</feature>
<evidence type="ECO:0000313" key="4">
    <source>
        <dbReference type="Proteomes" id="UP000190539"/>
    </source>
</evidence>
<keyword evidence="1" id="KW-0472">Membrane</keyword>
<feature type="domain" description="DUF7847" evidence="2">
    <location>
        <begin position="89"/>
        <end position="311"/>
    </location>
</feature>
<feature type="transmembrane region" description="Helical" evidence="1">
    <location>
        <begin position="39"/>
        <end position="65"/>
    </location>
</feature>
<protein>
    <recommendedName>
        <fullName evidence="2">DUF7847 domain-containing protein</fullName>
    </recommendedName>
</protein>